<evidence type="ECO:0000313" key="2">
    <source>
        <dbReference type="Proteomes" id="UP000887159"/>
    </source>
</evidence>
<keyword evidence="2" id="KW-1185">Reference proteome</keyword>
<reference evidence="1" key="1">
    <citation type="submission" date="2020-08" db="EMBL/GenBank/DDBJ databases">
        <title>Multicomponent nature underlies the extraordinary mechanical properties of spider dragline silk.</title>
        <authorList>
            <person name="Kono N."/>
            <person name="Nakamura H."/>
            <person name="Mori M."/>
            <person name="Yoshida Y."/>
            <person name="Ohtoshi R."/>
            <person name="Malay A.D."/>
            <person name="Moran D.A.P."/>
            <person name="Tomita M."/>
            <person name="Numata K."/>
            <person name="Arakawa K."/>
        </authorList>
    </citation>
    <scope>NUCLEOTIDE SEQUENCE</scope>
</reference>
<name>A0A8X7BLX1_TRICX</name>
<gene>
    <name evidence="1" type="primary">NCL1_12037</name>
    <name evidence="1" type="ORF">TNCV_2568331</name>
</gene>
<protein>
    <submittedName>
        <fullName evidence="1">Uncharacterized protein</fullName>
    </submittedName>
</protein>
<evidence type="ECO:0000313" key="1">
    <source>
        <dbReference type="EMBL" id="GFY36871.1"/>
    </source>
</evidence>
<dbReference type="AlphaFoldDB" id="A0A8X7BLX1"/>
<dbReference type="Proteomes" id="UP000887159">
    <property type="component" value="Unassembled WGS sequence"/>
</dbReference>
<sequence>MNLFGIKTGNVCVFVPSFAKKGSNSSPRSETCGHLLKPAFFSKPAVGHDILRYVTLETQSVIHRLSCYGKEKSFCVSLSLSPNHTHFAMLFSATKGEESCETVEYVKNIRKGGSNEIILIIRKNFCVGFLKSSDTDF</sequence>
<proteinExistence type="predicted"/>
<dbReference type="EMBL" id="BMAU01021438">
    <property type="protein sequence ID" value="GFY36871.1"/>
    <property type="molecule type" value="Genomic_DNA"/>
</dbReference>
<comment type="caution">
    <text evidence="1">The sequence shown here is derived from an EMBL/GenBank/DDBJ whole genome shotgun (WGS) entry which is preliminary data.</text>
</comment>
<organism evidence="1 2">
    <name type="scientific">Trichonephila clavipes</name>
    <name type="common">Golden silk orbweaver</name>
    <name type="synonym">Nephila clavipes</name>
    <dbReference type="NCBI Taxonomy" id="2585209"/>
    <lineage>
        <taxon>Eukaryota</taxon>
        <taxon>Metazoa</taxon>
        <taxon>Ecdysozoa</taxon>
        <taxon>Arthropoda</taxon>
        <taxon>Chelicerata</taxon>
        <taxon>Arachnida</taxon>
        <taxon>Araneae</taxon>
        <taxon>Araneomorphae</taxon>
        <taxon>Entelegynae</taxon>
        <taxon>Araneoidea</taxon>
        <taxon>Nephilidae</taxon>
        <taxon>Trichonephila</taxon>
    </lineage>
</organism>
<accession>A0A8X7BLX1</accession>